<dbReference type="CDD" id="cd00037">
    <property type="entry name" value="CLECT"/>
    <property type="match status" value="2"/>
</dbReference>
<keyword evidence="5" id="KW-1185">Reference proteome</keyword>
<dbReference type="InterPro" id="IPR016186">
    <property type="entry name" value="C-type_lectin-like/link_sf"/>
</dbReference>
<sequence length="626" mass="71942">MIQFQKLRPNAVQDMYSRCASVCSVLVCWCAYVSPLCILPDFSLNVSYNATWHHKIKQQKLQDTPWNVSIRNTIKIMRNDTTFFITIQLTAPALGGDCQASAVKKYYKVHSDKMSWSDALEACKQEDAHLAVLDSQQETDDIIELIERAETIRWVHWIGFHDYFREGDYTTIFNEKLTYTRWAPGEPGGGPGLNCGFFSFRNMTHYGMADGNCKDEYRYICEKENSAPGYESASRENKLPVSQDNNPTSNRSKNLNQLENQRQNVSANQINNQLKNPPENQGNNQQKNVSSNNYQQRKQPANEVSAQQKNFASQKNNEQNNQQAIQEQRESADENENSTTSWKENPDTGYTYVPRLGHYKLHNVSERRSWHEAHATCAREGSHLLILNSEHEENVIKFLIEISHTRGRLHWLGFHDQYREGKYITVCNGTLEYAKWYPGRPEGSKQLNCGYYLYHNATHHGMADGDCTWSGPFICEDENIEKRPSLPHSGYLKAPGSLGYYKKYKELKKFQAAIQACENDGSHLIIINSDLEERVMMVLAGKGSHWVGIHDSYSEGKYLTVFNDTLKSTGYSKWYPGDPNDVEWIDEDCLVFTYQSKARRGLADFNCEEKLPFVCEFDLVKCPRNS</sequence>
<dbReference type="InterPro" id="IPR016187">
    <property type="entry name" value="CTDL_fold"/>
</dbReference>
<feature type="domain" description="C-type lectin" evidence="3">
    <location>
        <begin position="501"/>
        <end position="616"/>
    </location>
</feature>
<proteinExistence type="predicted"/>
<dbReference type="EMBL" id="JASPKZ010001961">
    <property type="protein sequence ID" value="KAJ9596773.1"/>
    <property type="molecule type" value="Genomic_DNA"/>
</dbReference>
<evidence type="ECO:0000313" key="5">
    <source>
        <dbReference type="Proteomes" id="UP001233999"/>
    </source>
</evidence>
<comment type="caution">
    <text evidence="4">The sequence shown here is derived from an EMBL/GenBank/DDBJ whole genome shotgun (WGS) entry which is preliminary data.</text>
</comment>
<dbReference type="PROSITE" id="PS50041">
    <property type="entry name" value="C_TYPE_LECTIN_2"/>
    <property type="match status" value="3"/>
</dbReference>
<protein>
    <recommendedName>
        <fullName evidence="3">C-type lectin domain-containing protein</fullName>
    </recommendedName>
</protein>
<evidence type="ECO:0000256" key="2">
    <source>
        <dbReference type="SAM" id="MobiDB-lite"/>
    </source>
</evidence>
<feature type="domain" description="C-type lectin" evidence="3">
    <location>
        <begin position="107"/>
        <end position="222"/>
    </location>
</feature>
<dbReference type="Gene3D" id="3.10.100.10">
    <property type="entry name" value="Mannose-Binding Protein A, subunit A"/>
    <property type="match status" value="3"/>
</dbReference>
<dbReference type="SMART" id="SM00034">
    <property type="entry name" value="CLECT"/>
    <property type="match status" value="3"/>
</dbReference>
<accession>A0AAD8ENK2</accession>
<dbReference type="Proteomes" id="UP001233999">
    <property type="component" value="Unassembled WGS sequence"/>
</dbReference>
<dbReference type="AlphaFoldDB" id="A0AAD8ENK2"/>
<feature type="compositionally biased region" description="Polar residues" evidence="2">
    <location>
        <begin position="240"/>
        <end position="253"/>
    </location>
</feature>
<gene>
    <name evidence="4" type="ORF">L9F63_012204</name>
</gene>
<dbReference type="Pfam" id="PF00059">
    <property type="entry name" value="Lectin_C"/>
    <property type="match status" value="3"/>
</dbReference>
<keyword evidence="1" id="KW-1015">Disulfide bond</keyword>
<reference evidence="4" key="1">
    <citation type="journal article" date="2023" name="IScience">
        <title>Live-bearing cockroach genome reveals convergent evolutionary mechanisms linked to viviparity in insects and beyond.</title>
        <authorList>
            <person name="Fouks B."/>
            <person name="Harrison M.C."/>
            <person name="Mikhailova A.A."/>
            <person name="Marchal E."/>
            <person name="English S."/>
            <person name="Carruthers M."/>
            <person name="Jennings E.C."/>
            <person name="Chiamaka E.L."/>
            <person name="Frigard R.A."/>
            <person name="Pippel M."/>
            <person name="Attardo G.M."/>
            <person name="Benoit J.B."/>
            <person name="Bornberg-Bauer E."/>
            <person name="Tobe S.S."/>
        </authorList>
    </citation>
    <scope>NUCLEOTIDE SEQUENCE</scope>
    <source>
        <strain evidence="4">Stay&amp;Tobe</strain>
    </source>
</reference>
<dbReference type="PANTHER" id="PTHR22803">
    <property type="entry name" value="MANNOSE, PHOSPHOLIPASE, LECTIN RECEPTOR RELATED"/>
    <property type="match status" value="1"/>
</dbReference>
<dbReference type="PROSITE" id="PS00615">
    <property type="entry name" value="C_TYPE_LECTIN_1"/>
    <property type="match status" value="1"/>
</dbReference>
<feature type="compositionally biased region" description="Low complexity" evidence="2">
    <location>
        <begin position="314"/>
        <end position="326"/>
    </location>
</feature>
<feature type="compositionally biased region" description="Polar residues" evidence="2">
    <location>
        <begin position="271"/>
        <end position="313"/>
    </location>
</feature>
<feature type="domain" description="C-type lectin" evidence="3">
    <location>
        <begin position="359"/>
        <end position="476"/>
    </location>
</feature>
<dbReference type="InterPro" id="IPR018378">
    <property type="entry name" value="C-type_lectin_CS"/>
</dbReference>
<evidence type="ECO:0000259" key="3">
    <source>
        <dbReference type="PROSITE" id="PS50041"/>
    </source>
</evidence>
<organism evidence="4 5">
    <name type="scientific">Diploptera punctata</name>
    <name type="common">Pacific beetle cockroach</name>
    <dbReference type="NCBI Taxonomy" id="6984"/>
    <lineage>
        <taxon>Eukaryota</taxon>
        <taxon>Metazoa</taxon>
        <taxon>Ecdysozoa</taxon>
        <taxon>Arthropoda</taxon>
        <taxon>Hexapoda</taxon>
        <taxon>Insecta</taxon>
        <taxon>Pterygota</taxon>
        <taxon>Neoptera</taxon>
        <taxon>Polyneoptera</taxon>
        <taxon>Dictyoptera</taxon>
        <taxon>Blattodea</taxon>
        <taxon>Blaberoidea</taxon>
        <taxon>Blaberidae</taxon>
        <taxon>Diplopterinae</taxon>
        <taxon>Diploptera</taxon>
    </lineage>
</organism>
<reference evidence="4" key="2">
    <citation type="submission" date="2023-05" db="EMBL/GenBank/DDBJ databases">
        <authorList>
            <person name="Fouks B."/>
        </authorList>
    </citation>
    <scope>NUCLEOTIDE SEQUENCE</scope>
    <source>
        <strain evidence="4">Stay&amp;Tobe</strain>
        <tissue evidence="4">Testes</tissue>
    </source>
</reference>
<dbReference type="SUPFAM" id="SSF56436">
    <property type="entry name" value="C-type lectin-like"/>
    <property type="match status" value="3"/>
</dbReference>
<evidence type="ECO:0000313" key="4">
    <source>
        <dbReference type="EMBL" id="KAJ9596773.1"/>
    </source>
</evidence>
<dbReference type="InterPro" id="IPR050111">
    <property type="entry name" value="C-type_lectin/snaclec_domain"/>
</dbReference>
<evidence type="ECO:0000256" key="1">
    <source>
        <dbReference type="ARBA" id="ARBA00023157"/>
    </source>
</evidence>
<feature type="region of interest" description="Disordered" evidence="2">
    <location>
        <begin position="271"/>
        <end position="349"/>
    </location>
</feature>
<dbReference type="InterPro" id="IPR001304">
    <property type="entry name" value="C-type_lectin-like"/>
</dbReference>
<name>A0AAD8ENK2_DIPPU</name>
<feature type="region of interest" description="Disordered" evidence="2">
    <location>
        <begin position="227"/>
        <end position="253"/>
    </location>
</feature>